<accession>X1P960</accession>
<sequence length="55" mass="6411">MVYKLPEVVPSKNLVIEDPWGEHSIKIEKDLLLESFINEIIDKTVPYIECHRKCG</sequence>
<organism evidence="1">
    <name type="scientific">marine sediment metagenome</name>
    <dbReference type="NCBI Taxonomy" id="412755"/>
    <lineage>
        <taxon>unclassified sequences</taxon>
        <taxon>metagenomes</taxon>
        <taxon>ecological metagenomes</taxon>
    </lineage>
</organism>
<comment type="caution">
    <text evidence="1">The sequence shown here is derived from an EMBL/GenBank/DDBJ whole genome shotgun (WGS) entry which is preliminary data.</text>
</comment>
<gene>
    <name evidence="1" type="ORF">S06H3_64343</name>
</gene>
<evidence type="ECO:0000313" key="1">
    <source>
        <dbReference type="EMBL" id="GAI52398.1"/>
    </source>
</evidence>
<reference evidence="1" key="1">
    <citation type="journal article" date="2014" name="Front. Microbiol.">
        <title>High frequency of phylogenetically diverse reductive dehalogenase-homologous genes in deep subseafloor sedimentary metagenomes.</title>
        <authorList>
            <person name="Kawai M."/>
            <person name="Futagami T."/>
            <person name="Toyoda A."/>
            <person name="Takaki Y."/>
            <person name="Nishi S."/>
            <person name="Hori S."/>
            <person name="Arai W."/>
            <person name="Tsubouchi T."/>
            <person name="Morono Y."/>
            <person name="Uchiyama I."/>
            <person name="Ito T."/>
            <person name="Fujiyama A."/>
            <person name="Inagaki F."/>
            <person name="Takami H."/>
        </authorList>
    </citation>
    <scope>NUCLEOTIDE SEQUENCE</scope>
    <source>
        <strain evidence="1">Expedition CK06-06</strain>
    </source>
</reference>
<proteinExistence type="predicted"/>
<dbReference type="EMBL" id="BARV01042947">
    <property type="protein sequence ID" value="GAI52398.1"/>
    <property type="molecule type" value="Genomic_DNA"/>
</dbReference>
<name>X1P960_9ZZZZ</name>
<dbReference type="AlphaFoldDB" id="X1P960"/>
<feature type="non-terminal residue" evidence="1">
    <location>
        <position position="55"/>
    </location>
</feature>
<protein>
    <submittedName>
        <fullName evidence="1">Uncharacterized protein</fullName>
    </submittedName>
</protein>